<dbReference type="SUPFAM" id="SSF52096">
    <property type="entry name" value="ClpP/crotonase"/>
    <property type="match status" value="1"/>
</dbReference>
<evidence type="ECO:0000256" key="2">
    <source>
        <dbReference type="ARBA" id="ARBA00005005"/>
    </source>
</evidence>
<dbReference type="EMBL" id="VTPC01090604">
    <property type="protein sequence ID" value="KAF2882588.1"/>
    <property type="molecule type" value="Genomic_DNA"/>
</dbReference>
<evidence type="ECO:0000256" key="11">
    <source>
        <dbReference type="ARBA" id="ARBA00055786"/>
    </source>
</evidence>
<protein>
    <recommendedName>
        <fullName evidence="12">Delta(3,5)-Delta(2,4)-dienoyl-CoA isomerase, mitochondrial</fullName>
    </recommendedName>
</protein>
<organism evidence="13 14">
    <name type="scientific">Ignelater luminosus</name>
    <name type="common">Cucubano</name>
    <name type="synonym">Pyrophorus luminosus</name>
    <dbReference type="NCBI Taxonomy" id="2038154"/>
    <lineage>
        <taxon>Eukaryota</taxon>
        <taxon>Metazoa</taxon>
        <taxon>Ecdysozoa</taxon>
        <taxon>Arthropoda</taxon>
        <taxon>Hexapoda</taxon>
        <taxon>Insecta</taxon>
        <taxon>Pterygota</taxon>
        <taxon>Neoptera</taxon>
        <taxon>Endopterygota</taxon>
        <taxon>Coleoptera</taxon>
        <taxon>Polyphaga</taxon>
        <taxon>Elateriformia</taxon>
        <taxon>Elateroidea</taxon>
        <taxon>Elateridae</taxon>
        <taxon>Agrypninae</taxon>
        <taxon>Pyrophorini</taxon>
        <taxon>Ignelater</taxon>
    </lineage>
</organism>
<evidence type="ECO:0000256" key="3">
    <source>
        <dbReference type="ARBA" id="ARBA00005254"/>
    </source>
</evidence>
<dbReference type="Gene3D" id="3.90.226.10">
    <property type="entry name" value="2-enoyl-CoA Hydratase, Chain A, domain 1"/>
    <property type="match status" value="1"/>
</dbReference>
<sequence>MSSLVIRQISSSLFNSIRSRSNISLANMSTKTKFETLSITVPKPFVYNVELNRPDKLNAFNGTMWHEIGQCFKELHTDPDCRVVILSGSGKLFTAGLDFKAAIENSQEWGDVEDVGRKAKILYKHITAYQNSMSSLELCHKPVLAAVHSACIGAGTSLITAADMRYCTKDAWFQVKEIILGMAADVGVLQRLPKIIGSDSLARELCYTARKMDAAEALSSGLVSKVYEDKESMMKGVLEIAEDIAAKSPIAIQGTKRAMVYSRDHSVQEGLEQIALYNQLMLQSEDFTNGVVALATKQSDITFAKL</sequence>
<comment type="subcellular location">
    <subcellularLocation>
        <location evidence="1">Peroxisome</location>
    </subcellularLocation>
</comment>
<evidence type="ECO:0000256" key="8">
    <source>
        <dbReference type="ARBA" id="ARBA00023235"/>
    </source>
</evidence>
<dbReference type="GO" id="GO:0006635">
    <property type="term" value="P:fatty acid beta-oxidation"/>
    <property type="evidence" value="ECO:0007669"/>
    <property type="project" value="UniProtKB-UniPathway"/>
</dbReference>
<comment type="caution">
    <text evidence="13">The sequence shown here is derived from an EMBL/GenBank/DDBJ whole genome shotgun (WGS) entry which is preliminary data.</text>
</comment>
<dbReference type="OrthoDB" id="14970at2759"/>
<dbReference type="PANTHER" id="PTHR43149">
    <property type="entry name" value="ENOYL-COA HYDRATASE"/>
    <property type="match status" value="1"/>
</dbReference>
<comment type="catalytic activity">
    <reaction evidence="9">
        <text>(3E,5Z)-octadienoyl-CoA = (2E,4E)-octadienoyl-CoA</text>
        <dbReference type="Rhea" id="RHEA:45244"/>
        <dbReference type="ChEBI" id="CHEBI:62243"/>
        <dbReference type="ChEBI" id="CHEBI:85108"/>
    </reaction>
</comment>
<keyword evidence="4" id="KW-0276">Fatty acid metabolism</keyword>
<comment type="catalytic activity">
    <reaction evidence="10">
        <text>(3E,5Z,8Z,11Z,14Z)-eicosapentaenoyl-CoA = (2E,4E,8Z,11Z,14Z)-eicosapentaenoyl-CoA</text>
        <dbReference type="Rhea" id="RHEA:45224"/>
        <dbReference type="ChEBI" id="CHEBI:85090"/>
        <dbReference type="ChEBI" id="CHEBI:85091"/>
    </reaction>
</comment>
<evidence type="ECO:0000256" key="5">
    <source>
        <dbReference type="ARBA" id="ARBA00022990"/>
    </source>
</evidence>
<dbReference type="PANTHER" id="PTHR43149:SF1">
    <property type="entry name" value="DELTA(3,5)-DELTA(2,4)-DIENOYL-COA ISOMERASE, MITOCHONDRIAL"/>
    <property type="match status" value="1"/>
</dbReference>
<dbReference type="InterPro" id="IPR045002">
    <property type="entry name" value="Ech1-like"/>
</dbReference>
<keyword evidence="5" id="KW-0007">Acetylation</keyword>
<evidence type="ECO:0000256" key="10">
    <source>
        <dbReference type="ARBA" id="ARBA00052809"/>
    </source>
</evidence>
<dbReference type="GO" id="GO:0051750">
    <property type="term" value="F:delta(3,5)-delta(2,4)-dienoyl-CoA isomerase activity"/>
    <property type="evidence" value="ECO:0007669"/>
    <property type="project" value="TreeGrafter"/>
</dbReference>
<evidence type="ECO:0000256" key="6">
    <source>
        <dbReference type="ARBA" id="ARBA00023098"/>
    </source>
</evidence>
<comment type="function">
    <text evidence="11">Isomerization of 3-trans,5-cis-dienoyl-CoA to 2-trans,4-trans-dienoyl-CoA.</text>
</comment>
<reference evidence="13" key="1">
    <citation type="submission" date="2019-08" db="EMBL/GenBank/DDBJ databases">
        <title>The genome of the North American firefly Photinus pyralis.</title>
        <authorList>
            <consortium name="Photinus pyralis genome working group"/>
            <person name="Fallon T.R."/>
            <person name="Sander Lower S.E."/>
            <person name="Weng J.-K."/>
        </authorList>
    </citation>
    <scope>NUCLEOTIDE SEQUENCE</scope>
    <source>
        <strain evidence="13">TRF0915ILg1</strain>
        <tissue evidence="13">Whole body</tissue>
    </source>
</reference>
<evidence type="ECO:0000256" key="7">
    <source>
        <dbReference type="ARBA" id="ARBA00023140"/>
    </source>
</evidence>
<proteinExistence type="inferred from homology"/>
<keyword evidence="6" id="KW-0443">Lipid metabolism</keyword>
<dbReference type="Gene3D" id="1.10.12.10">
    <property type="entry name" value="Lyase 2-enoyl-coa Hydratase, Chain A, domain 2"/>
    <property type="match status" value="1"/>
</dbReference>
<keyword evidence="7" id="KW-0576">Peroxisome</keyword>
<dbReference type="UniPathway" id="UPA00659"/>
<name>A0A8K0CDL9_IGNLU</name>
<dbReference type="InterPro" id="IPR029045">
    <property type="entry name" value="ClpP/crotonase-like_dom_sf"/>
</dbReference>
<gene>
    <name evidence="13" type="ORF">ILUMI_23605</name>
</gene>
<dbReference type="GO" id="GO:0005777">
    <property type="term" value="C:peroxisome"/>
    <property type="evidence" value="ECO:0007669"/>
    <property type="project" value="UniProtKB-SubCell"/>
</dbReference>
<dbReference type="FunFam" id="3.90.226.10:FF:000024">
    <property type="entry name" value="Delta3,5-delta2,4-dienoyl-CoA isomerase"/>
    <property type="match status" value="1"/>
</dbReference>
<keyword evidence="14" id="KW-1185">Reference proteome</keyword>
<dbReference type="InterPro" id="IPR014748">
    <property type="entry name" value="Enoyl-CoA_hydra_C"/>
</dbReference>
<comment type="similarity">
    <text evidence="3">Belongs to the enoyl-CoA hydratase/isomerase family.</text>
</comment>
<dbReference type="Proteomes" id="UP000801492">
    <property type="component" value="Unassembled WGS sequence"/>
</dbReference>
<evidence type="ECO:0000313" key="14">
    <source>
        <dbReference type="Proteomes" id="UP000801492"/>
    </source>
</evidence>
<dbReference type="Pfam" id="PF00378">
    <property type="entry name" value="ECH_1"/>
    <property type="match status" value="1"/>
</dbReference>
<evidence type="ECO:0000256" key="1">
    <source>
        <dbReference type="ARBA" id="ARBA00004275"/>
    </source>
</evidence>
<comment type="pathway">
    <text evidence="2">Lipid metabolism; fatty acid beta-oxidation.</text>
</comment>
<evidence type="ECO:0000256" key="9">
    <source>
        <dbReference type="ARBA" id="ARBA00051408"/>
    </source>
</evidence>
<dbReference type="CDD" id="cd06558">
    <property type="entry name" value="crotonase-like"/>
    <property type="match status" value="1"/>
</dbReference>
<dbReference type="AlphaFoldDB" id="A0A8K0CDL9"/>
<evidence type="ECO:0000313" key="13">
    <source>
        <dbReference type="EMBL" id="KAF2882588.1"/>
    </source>
</evidence>
<dbReference type="InterPro" id="IPR001753">
    <property type="entry name" value="Enoyl-CoA_hydra/iso"/>
</dbReference>
<dbReference type="GO" id="GO:0005739">
    <property type="term" value="C:mitochondrion"/>
    <property type="evidence" value="ECO:0007669"/>
    <property type="project" value="TreeGrafter"/>
</dbReference>
<accession>A0A8K0CDL9</accession>
<evidence type="ECO:0000256" key="12">
    <source>
        <dbReference type="ARBA" id="ARBA00071021"/>
    </source>
</evidence>
<dbReference type="FunFam" id="1.10.12.10:FF:000004">
    <property type="entry name" value="Delta3,5-delta2,4-dienoyl-CoA isomerase"/>
    <property type="match status" value="1"/>
</dbReference>
<keyword evidence="8" id="KW-0413">Isomerase</keyword>
<evidence type="ECO:0000256" key="4">
    <source>
        <dbReference type="ARBA" id="ARBA00022832"/>
    </source>
</evidence>